<dbReference type="SUPFAM" id="SSF56112">
    <property type="entry name" value="Protein kinase-like (PK-like)"/>
    <property type="match status" value="1"/>
</dbReference>
<dbReference type="EMBL" id="JARIHO010000022">
    <property type="protein sequence ID" value="KAJ7343821.1"/>
    <property type="molecule type" value="Genomic_DNA"/>
</dbReference>
<protein>
    <recommendedName>
        <fullName evidence="1">Protein kinase domain-containing protein</fullName>
    </recommendedName>
</protein>
<sequence>MGQSQCQVSEPSEPRLVLTSDVWRFDKDPEEFAFTAMLWEQNGDFYHYRREERDSDADADLELFQKAILVPRDYYLARLPPPGAPATRAPSTALADPNVFFKRTEPIMYDPTHTEKCRPADDQADEMRICEELRQNPHPNICRYLGYVPTLDGNSIAGLCFERHEMNLDSAVEDNFSFNATAVIEDVRSGLDHLHSLGYAHNDINPGNIVLTKTGLAVIIDFDSCHKIGESLRGKKAGTVNWDHQSEISLPENDYHLLREVEKWLAENVRETHGLENEDSR</sequence>
<proteinExistence type="predicted"/>
<dbReference type="InterPro" id="IPR045133">
    <property type="entry name" value="IRE1/2-like"/>
</dbReference>
<dbReference type="GO" id="GO:0005524">
    <property type="term" value="F:ATP binding"/>
    <property type="evidence" value="ECO:0007669"/>
    <property type="project" value="InterPro"/>
</dbReference>
<dbReference type="AlphaFoldDB" id="A0AAD7EP33"/>
<dbReference type="GO" id="GO:0051082">
    <property type="term" value="F:unfolded protein binding"/>
    <property type="evidence" value="ECO:0007669"/>
    <property type="project" value="TreeGrafter"/>
</dbReference>
<evidence type="ECO:0000313" key="2">
    <source>
        <dbReference type="EMBL" id="KAJ7343821.1"/>
    </source>
</evidence>
<dbReference type="PROSITE" id="PS50011">
    <property type="entry name" value="PROTEIN_KINASE_DOM"/>
    <property type="match status" value="1"/>
</dbReference>
<organism evidence="2 3">
    <name type="scientific">Mycena albidolilacea</name>
    <dbReference type="NCBI Taxonomy" id="1033008"/>
    <lineage>
        <taxon>Eukaryota</taxon>
        <taxon>Fungi</taxon>
        <taxon>Dikarya</taxon>
        <taxon>Basidiomycota</taxon>
        <taxon>Agaricomycotina</taxon>
        <taxon>Agaricomycetes</taxon>
        <taxon>Agaricomycetidae</taxon>
        <taxon>Agaricales</taxon>
        <taxon>Marasmiineae</taxon>
        <taxon>Mycenaceae</taxon>
        <taxon>Mycena</taxon>
    </lineage>
</organism>
<dbReference type="GO" id="GO:0070059">
    <property type="term" value="P:intrinsic apoptotic signaling pathway in response to endoplasmic reticulum stress"/>
    <property type="evidence" value="ECO:0007669"/>
    <property type="project" value="TreeGrafter"/>
</dbReference>
<dbReference type="GO" id="GO:1990604">
    <property type="term" value="C:IRE1-TRAF2-ASK1 complex"/>
    <property type="evidence" value="ECO:0007669"/>
    <property type="project" value="TreeGrafter"/>
</dbReference>
<dbReference type="GO" id="GO:0036498">
    <property type="term" value="P:IRE1-mediated unfolded protein response"/>
    <property type="evidence" value="ECO:0007669"/>
    <property type="project" value="TreeGrafter"/>
</dbReference>
<feature type="domain" description="Protein kinase" evidence="1">
    <location>
        <begin position="74"/>
        <end position="281"/>
    </location>
</feature>
<dbReference type="GO" id="GO:0004521">
    <property type="term" value="F:RNA endonuclease activity"/>
    <property type="evidence" value="ECO:0007669"/>
    <property type="project" value="InterPro"/>
</dbReference>
<dbReference type="PANTHER" id="PTHR13954">
    <property type="entry name" value="IRE1-RELATED"/>
    <property type="match status" value="1"/>
</dbReference>
<dbReference type="PANTHER" id="PTHR13954:SF6">
    <property type="entry name" value="NON-SPECIFIC SERINE_THREONINE PROTEIN KINASE"/>
    <property type="match status" value="1"/>
</dbReference>
<evidence type="ECO:0000313" key="3">
    <source>
        <dbReference type="Proteomes" id="UP001218218"/>
    </source>
</evidence>
<accession>A0AAD7EP33</accession>
<dbReference type="Proteomes" id="UP001218218">
    <property type="component" value="Unassembled WGS sequence"/>
</dbReference>
<reference evidence="2" key="1">
    <citation type="submission" date="2023-03" db="EMBL/GenBank/DDBJ databases">
        <title>Massive genome expansion in bonnet fungi (Mycena s.s.) driven by repeated elements and novel gene families across ecological guilds.</title>
        <authorList>
            <consortium name="Lawrence Berkeley National Laboratory"/>
            <person name="Harder C.B."/>
            <person name="Miyauchi S."/>
            <person name="Viragh M."/>
            <person name="Kuo A."/>
            <person name="Thoen E."/>
            <person name="Andreopoulos B."/>
            <person name="Lu D."/>
            <person name="Skrede I."/>
            <person name="Drula E."/>
            <person name="Henrissat B."/>
            <person name="Morin E."/>
            <person name="Kohler A."/>
            <person name="Barry K."/>
            <person name="LaButti K."/>
            <person name="Morin E."/>
            <person name="Salamov A."/>
            <person name="Lipzen A."/>
            <person name="Mereny Z."/>
            <person name="Hegedus B."/>
            <person name="Baldrian P."/>
            <person name="Stursova M."/>
            <person name="Weitz H."/>
            <person name="Taylor A."/>
            <person name="Grigoriev I.V."/>
            <person name="Nagy L.G."/>
            <person name="Martin F."/>
            <person name="Kauserud H."/>
        </authorList>
    </citation>
    <scope>NUCLEOTIDE SEQUENCE</scope>
    <source>
        <strain evidence="2">CBHHK002</strain>
    </source>
</reference>
<dbReference type="Gene3D" id="1.10.510.10">
    <property type="entry name" value="Transferase(Phosphotransferase) domain 1"/>
    <property type="match status" value="1"/>
</dbReference>
<keyword evidence="3" id="KW-1185">Reference proteome</keyword>
<evidence type="ECO:0000259" key="1">
    <source>
        <dbReference type="PROSITE" id="PS50011"/>
    </source>
</evidence>
<dbReference type="Pfam" id="PF00069">
    <property type="entry name" value="Pkinase"/>
    <property type="match status" value="1"/>
</dbReference>
<dbReference type="InterPro" id="IPR011009">
    <property type="entry name" value="Kinase-like_dom_sf"/>
</dbReference>
<dbReference type="GO" id="GO:0004674">
    <property type="term" value="F:protein serine/threonine kinase activity"/>
    <property type="evidence" value="ECO:0007669"/>
    <property type="project" value="InterPro"/>
</dbReference>
<dbReference type="InterPro" id="IPR000719">
    <property type="entry name" value="Prot_kinase_dom"/>
</dbReference>
<gene>
    <name evidence="2" type="ORF">DFH08DRAFT_781330</name>
</gene>
<name>A0AAD7EP33_9AGAR</name>
<comment type="caution">
    <text evidence="2">The sequence shown here is derived from an EMBL/GenBank/DDBJ whole genome shotgun (WGS) entry which is preliminary data.</text>
</comment>